<evidence type="ECO:0000259" key="2">
    <source>
        <dbReference type="Pfam" id="PF13550"/>
    </source>
</evidence>
<sequence>MGIEAGIGTAIATTAGLTTATGGLTAAGTALAIAVNLAISAGLSAGAAALSAPDQGPRKPSRTGNIKQPLSPHEVVYGSVRKGGVIFFVSGSHFANTRLHMCIALAAHECESIEAVYINGQLNELVAVVPSDGVPPYGEYHPELGDEYIMYVPDTGHARSRFSAFNWRLGTATQEAIPGMVMDCEEWTVDHRALGICYFYSRLVYDVTDDSKIWPSFIPAMTVRMKGRKDIYDPRDESTGWTDNPALIAANVLETLLNVPRERIDTDALIEAANICDETVPLKGGGTEKRYRCCGYFSLEGEPGDWLEPIIRAMAGTCIEHHGDYYIHAGTWREPEVTITDANIMGAIRVRTATSDRERANVARGIFASAESHDQPTEFPRIIHADGVTEDGLELEMDINLEFVPSSTQAQRVAKILLLTAREGRTVEVGLDLLTGLDVKPWDTVTLDLQTMGLSGLFRVIEHKTTIEGGDNPAVMPTLTLREVSESFYAWDEATEEQELALASPVIPGSDLEPDNLEYSVAVNSSNAAFFPGTVTATWEDPALIDFDAIEVQVIMHFQWRPNSLTAWSDEVIEANGEVAPGVGTLALQVIDEDFAGSSFEFQGHVIERVRVRTRVTSTSWSDWTEIEGDLRAPLGVSKTFTPYSSKTGHKIGAVKMVWNPPADITPAAYEVEAKVEYEWKQGANPYVAATYVENRARVKGKKINLVLWDKGKPGGSTQFQNHTLVYARVRSLNGDGTVSEWTNL</sequence>
<dbReference type="KEGG" id="luo:HHL09_20080"/>
<dbReference type="AlphaFoldDB" id="A0A858RNI1"/>
<dbReference type="Proteomes" id="UP000501812">
    <property type="component" value="Chromosome"/>
</dbReference>
<dbReference type="RefSeq" id="WP_169456414.1">
    <property type="nucleotide sequence ID" value="NZ_CP051774.1"/>
</dbReference>
<proteinExistence type="predicted"/>
<organism evidence="3 4">
    <name type="scientific">Luteolibacter luteus</name>
    <dbReference type="NCBI Taxonomy" id="2728835"/>
    <lineage>
        <taxon>Bacteria</taxon>
        <taxon>Pseudomonadati</taxon>
        <taxon>Verrucomicrobiota</taxon>
        <taxon>Verrucomicrobiia</taxon>
        <taxon>Verrucomicrobiales</taxon>
        <taxon>Verrucomicrobiaceae</taxon>
        <taxon>Luteolibacter</taxon>
    </lineage>
</organism>
<accession>A0A858RNI1</accession>
<dbReference type="Pfam" id="PF13550">
    <property type="entry name" value="Phage-tail_3"/>
    <property type="match status" value="1"/>
</dbReference>
<gene>
    <name evidence="3" type="ORF">HHL09_20080</name>
</gene>
<reference evidence="3 4" key="1">
    <citation type="submission" date="2020-04" db="EMBL/GenBank/DDBJ databases">
        <title>Luteolibacter sp. G-1-1-1 isolated from soil.</title>
        <authorList>
            <person name="Dahal R.H."/>
        </authorList>
    </citation>
    <scope>NUCLEOTIDE SEQUENCE [LARGE SCALE GENOMIC DNA]</scope>
    <source>
        <strain evidence="3 4">G-1-1-1</strain>
    </source>
</reference>
<evidence type="ECO:0000313" key="3">
    <source>
        <dbReference type="EMBL" id="QJE97988.1"/>
    </source>
</evidence>
<keyword evidence="4" id="KW-1185">Reference proteome</keyword>
<dbReference type="EMBL" id="CP051774">
    <property type="protein sequence ID" value="QJE97988.1"/>
    <property type="molecule type" value="Genomic_DNA"/>
</dbReference>
<dbReference type="InterPro" id="IPR032876">
    <property type="entry name" value="J_dom"/>
</dbReference>
<evidence type="ECO:0000313" key="4">
    <source>
        <dbReference type="Proteomes" id="UP000501812"/>
    </source>
</evidence>
<feature type="domain" description="Tip attachment protein J" evidence="2">
    <location>
        <begin position="303"/>
        <end position="460"/>
    </location>
</feature>
<feature type="region of interest" description="Disordered" evidence="1">
    <location>
        <begin position="50"/>
        <end position="69"/>
    </location>
</feature>
<protein>
    <recommendedName>
        <fullName evidence="2">Tip attachment protein J domain-containing protein</fullName>
    </recommendedName>
</protein>
<evidence type="ECO:0000256" key="1">
    <source>
        <dbReference type="SAM" id="MobiDB-lite"/>
    </source>
</evidence>
<name>A0A858RNI1_9BACT</name>